<keyword evidence="3" id="KW-1185">Reference proteome</keyword>
<evidence type="ECO:0000313" key="3">
    <source>
        <dbReference type="Proteomes" id="UP000006727"/>
    </source>
</evidence>
<dbReference type="EnsemblPlants" id="Pp3c26_1198V3.1">
    <property type="protein sequence ID" value="PAC:32917702.CDS.1"/>
    <property type="gene ID" value="Pp3c26_1198"/>
</dbReference>
<dbReference type="AlphaFoldDB" id="A0A2K1IBF4"/>
<reference evidence="1 3" key="2">
    <citation type="journal article" date="2018" name="Plant J.">
        <title>The Physcomitrella patens chromosome-scale assembly reveals moss genome structure and evolution.</title>
        <authorList>
            <person name="Lang D."/>
            <person name="Ullrich K.K."/>
            <person name="Murat F."/>
            <person name="Fuchs J."/>
            <person name="Jenkins J."/>
            <person name="Haas F.B."/>
            <person name="Piednoel M."/>
            <person name="Gundlach H."/>
            <person name="Van Bel M."/>
            <person name="Meyberg R."/>
            <person name="Vives C."/>
            <person name="Morata J."/>
            <person name="Symeonidi A."/>
            <person name="Hiss M."/>
            <person name="Muchero W."/>
            <person name="Kamisugi Y."/>
            <person name="Saleh O."/>
            <person name="Blanc G."/>
            <person name="Decker E.L."/>
            <person name="van Gessel N."/>
            <person name="Grimwood J."/>
            <person name="Hayes R.D."/>
            <person name="Graham S.W."/>
            <person name="Gunter L.E."/>
            <person name="McDaniel S.F."/>
            <person name="Hoernstein S.N.W."/>
            <person name="Larsson A."/>
            <person name="Li F.W."/>
            <person name="Perroud P.F."/>
            <person name="Phillips J."/>
            <person name="Ranjan P."/>
            <person name="Rokshar D.S."/>
            <person name="Rothfels C.J."/>
            <person name="Schneider L."/>
            <person name="Shu S."/>
            <person name="Stevenson D.W."/>
            <person name="Thummler F."/>
            <person name="Tillich M."/>
            <person name="Villarreal Aguilar J.C."/>
            <person name="Widiez T."/>
            <person name="Wong G.K."/>
            <person name="Wymore A."/>
            <person name="Zhang Y."/>
            <person name="Zimmer A.D."/>
            <person name="Quatrano R.S."/>
            <person name="Mayer K.F.X."/>
            <person name="Goodstein D."/>
            <person name="Casacuberta J.M."/>
            <person name="Vandepoele K."/>
            <person name="Reski R."/>
            <person name="Cuming A.C."/>
            <person name="Tuskan G.A."/>
            <person name="Maumus F."/>
            <person name="Salse J."/>
            <person name="Schmutz J."/>
            <person name="Rensing S.A."/>
        </authorList>
    </citation>
    <scope>NUCLEOTIDE SEQUENCE [LARGE SCALE GENOMIC DNA]</scope>
    <source>
        <strain evidence="2 3">cv. Gransden 2004</strain>
    </source>
</reference>
<reference evidence="2" key="3">
    <citation type="submission" date="2020-12" db="UniProtKB">
        <authorList>
            <consortium name="EnsemblPlants"/>
        </authorList>
    </citation>
    <scope>IDENTIFICATION</scope>
</reference>
<evidence type="ECO:0000313" key="1">
    <source>
        <dbReference type="EMBL" id="PNR26594.1"/>
    </source>
</evidence>
<accession>A0A2K1IBF4</accession>
<protein>
    <submittedName>
        <fullName evidence="1 2">Uncharacterized protein</fullName>
    </submittedName>
</protein>
<dbReference type="EMBL" id="ABEU02000026">
    <property type="protein sequence ID" value="PNR26594.1"/>
    <property type="molecule type" value="Genomic_DNA"/>
</dbReference>
<organism evidence="1">
    <name type="scientific">Physcomitrium patens</name>
    <name type="common">Spreading-leaved earth moss</name>
    <name type="synonym">Physcomitrella patens</name>
    <dbReference type="NCBI Taxonomy" id="3218"/>
    <lineage>
        <taxon>Eukaryota</taxon>
        <taxon>Viridiplantae</taxon>
        <taxon>Streptophyta</taxon>
        <taxon>Embryophyta</taxon>
        <taxon>Bryophyta</taxon>
        <taxon>Bryophytina</taxon>
        <taxon>Bryopsida</taxon>
        <taxon>Funariidae</taxon>
        <taxon>Funariales</taxon>
        <taxon>Funariaceae</taxon>
        <taxon>Physcomitrium</taxon>
    </lineage>
</organism>
<evidence type="ECO:0000313" key="2">
    <source>
        <dbReference type="EnsemblPlants" id="PAC:32917702.CDS.1"/>
    </source>
</evidence>
<dbReference type="InParanoid" id="A0A2K1IBF4"/>
<dbReference type="Gramene" id="Pp3c26_1198V3.1">
    <property type="protein sequence ID" value="PAC:32917702.CDS.1"/>
    <property type="gene ID" value="Pp3c26_1198"/>
</dbReference>
<dbReference type="Proteomes" id="UP000006727">
    <property type="component" value="Chromosome 26"/>
</dbReference>
<gene>
    <name evidence="1" type="ORF">PHYPA_030075</name>
</gene>
<reference evidence="1 3" key="1">
    <citation type="journal article" date="2008" name="Science">
        <title>The Physcomitrella genome reveals evolutionary insights into the conquest of land by plants.</title>
        <authorList>
            <person name="Rensing S."/>
            <person name="Lang D."/>
            <person name="Zimmer A."/>
            <person name="Terry A."/>
            <person name="Salamov A."/>
            <person name="Shapiro H."/>
            <person name="Nishiyama T."/>
            <person name="Perroud P.-F."/>
            <person name="Lindquist E."/>
            <person name="Kamisugi Y."/>
            <person name="Tanahashi T."/>
            <person name="Sakakibara K."/>
            <person name="Fujita T."/>
            <person name="Oishi K."/>
            <person name="Shin-I T."/>
            <person name="Kuroki Y."/>
            <person name="Toyoda A."/>
            <person name="Suzuki Y."/>
            <person name="Hashimoto A."/>
            <person name="Yamaguchi K."/>
            <person name="Sugano A."/>
            <person name="Kohara Y."/>
            <person name="Fujiyama A."/>
            <person name="Anterola A."/>
            <person name="Aoki S."/>
            <person name="Ashton N."/>
            <person name="Barbazuk W.B."/>
            <person name="Barker E."/>
            <person name="Bennetzen J."/>
            <person name="Bezanilla M."/>
            <person name="Blankenship R."/>
            <person name="Cho S.H."/>
            <person name="Dutcher S."/>
            <person name="Estelle M."/>
            <person name="Fawcett J.A."/>
            <person name="Gundlach H."/>
            <person name="Hanada K."/>
            <person name="Heyl A."/>
            <person name="Hicks K.A."/>
            <person name="Hugh J."/>
            <person name="Lohr M."/>
            <person name="Mayer K."/>
            <person name="Melkozernov A."/>
            <person name="Murata T."/>
            <person name="Nelson D."/>
            <person name="Pils B."/>
            <person name="Prigge M."/>
            <person name="Reiss B."/>
            <person name="Renner T."/>
            <person name="Rombauts S."/>
            <person name="Rushton P."/>
            <person name="Sanderfoot A."/>
            <person name="Schween G."/>
            <person name="Shiu S.-H."/>
            <person name="Stueber K."/>
            <person name="Theodoulou F.L."/>
            <person name="Tu H."/>
            <person name="Van de Peer Y."/>
            <person name="Verrier P.J."/>
            <person name="Waters E."/>
            <person name="Wood A."/>
            <person name="Yang L."/>
            <person name="Cove D."/>
            <person name="Cuming A."/>
            <person name="Hasebe M."/>
            <person name="Lucas S."/>
            <person name="Mishler D.B."/>
            <person name="Reski R."/>
            <person name="Grigoriev I."/>
            <person name="Quatrano R.S."/>
            <person name="Boore J.L."/>
        </authorList>
    </citation>
    <scope>NUCLEOTIDE SEQUENCE [LARGE SCALE GENOMIC DNA]</scope>
    <source>
        <strain evidence="2 3">cv. Gransden 2004</strain>
    </source>
</reference>
<name>A0A2K1IBF4_PHYPA</name>
<sequence length="58" mass="7141">MRREQRRSLRRRKGFRCTRWRNALLQRRLGFRQIRVFSADRQDKQAGCPSSSLNHYYA</sequence>
<proteinExistence type="predicted"/>